<proteinExistence type="inferred from homology"/>
<dbReference type="EMBL" id="CACSIM010000006">
    <property type="protein sequence ID" value="CAA0118472.1"/>
    <property type="molecule type" value="Genomic_DNA"/>
</dbReference>
<accession>A0A5S9Q241</accession>
<dbReference type="SUPFAM" id="SSF53474">
    <property type="entry name" value="alpha/beta-Hydrolases"/>
    <property type="match status" value="1"/>
</dbReference>
<feature type="domain" description="Alpha/beta hydrolase fold-3" evidence="3">
    <location>
        <begin position="86"/>
        <end position="291"/>
    </location>
</feature>
<dbReference type="GO" id="GO:0004806">
    <property type="term" value="F:triacylglycerol lipase activity"/>
    <property type="evidence" value="ECO:0007669"/>
    <property type="project" value="TreeGrafter"/>
</dbReference>
<evidence type="ECO:0000313" key="4">
    <source>
        <dbReference type="EMBL" id="CAA0111140.1"/>
    </source>
</evidence>
<evidence type="ECO:0000313" key="7">
    <source>
        <dbReference type="Proteomes" id="UP000439591"/>
    </source>
</evidence>
<dbReference type="InterPro" id="IPR029058">
    <property type="entry name" value="AB_hydrolase_fold"/>
</dbReference>
<evidence type="ECO:0000259" key="3">
    <source>
        <dbReference type="Pfam" id="PF07859"/>
    </source>
</evidence>
<dbReference type="Proteomes" id="UP000435877">
    <property type="component" value="Unassembled WGS sequence"/>
</dbReference>
<dbReference type="EC" id="3.1.1.83" evidence="4"/>
<gene>
    <name evidence="4" type="primary">mlhB_3</name>
    <name evidence="4" type="ORF">IHBHHGIJ_03269</name>
    <name evidence="5" type="ORF">KFEGEMFD_03482</name>
</gene>
<dbReference type="Proteomes" id="UP000439591">
    <property type="component" value="Unassembled WGS sequence"/>
</dbReference>
<sequence>MRSPEANIVEAYMRSEAAKLAKGKPEDFVAGLRNTVERIFTSSEDKPLAMLPMLEVYPDVQVSQIKIGDMSCEWLSHSNAMPNKRLLYIHGGGGLAGSAATHRALASRIAALTGCSVLSINYRLAPEQPYPAAIDDCVTALNWLAQNSPNGTSAAEQLFMVGDSAGGGLVLATLLHRRSSLKIQASAVVTLSALTDFTAQSDSMSENQSTDALLSAPAILAAGALYADGLAPSSSEISPLLAQIEHLPPLLMQASSTEVLFDDSRIFMEKHLASGGQGKLSAYQDMVHVWHAFAPYLPEANSAITELCDFIKRYQS</sequence>
<evidence type="ECO:0000313" key="6">
    <source>
        <dbReference type="Proteomes" id="UP000435877"/>
    </source>
</evidence>
<keyword evidence="2 4" id="KW-0378">Hydrolase</keyword>
<protein>
    <submittedName>
        <fullName evidence="4">Monoterpene epsilon-lactone hydrolase</fullName>
        <ecNumber evidence="4">3.1.1.83</ecNumber>
    </submittedName>
</protein>
<evidence type="ECO:0000256" key="1">
    <source>
        <dbReference type="ARBA" id="ARBA00010515"/>
    </source>
</evidence>
<dbReference type="PANTHER" id="PTHR48081">
    <property type="entry name" value="AB HYDROLASE SUPERFAMILY PROTEIN C4A8.06C"/>
    <property type="match status" value="1"/>
</dbReference>
<keyword evidence="6" id="KW-1185">Reference proteome</keyword>
<organism evidence="4 6">
    <name type="scientific">Zhongshania aliphaticivorans</name>
    <dbReference type="NCBI Taxonomy" id="1470434"/>
    <lineage>
        <taxon>Bacteria</taxon>
        <taxon>Pseudomonadati</taxon>
        <taxon>Pseudomonadota</taxon>
        <taxon>Gammaproteobacteria</taxon>
        <taxon>Cellvibrionales</taxon>
        <taxon>Spongiibacteraceae</taxon>
        <taxon>Zhongshania</taxon>
    </lineage>
</organism>
<dbReference type="Pfam" id="PF07859">
    <property type="entry name" value="Abhydrolase_3"/>
    <property type="match status" value="1"/>
</dbReference>
<dbReference type="EMBL" id="CACSIK010000003">
    <property type="protein sequence ID" value="CAA0111140.1"/>
    <property type="molecule type" value="Genomic_DNA"/>
</dbReference>
<name>A0A5S9Q241_9GAMM</name>
<dbReference type="OrthoDB" id="9806180at2"/>
<dbReference type="Gene3D" id="3.40.50.1820">
    <property type="entry name" value="alpha/beta hydrolase"/>
    <property type="match status" value="1"/>
</dbReference>
<dbReference type="AlphaFoldDB" id="A0A5S9Q241"/>
<dbReference type="RefSeq" id="WP_159270039.1">
    <property type="nucleotide sequence ID" value="NZ_CACSIK010000003.1"/>
</dbReference>
<comment type="similarity">
    <text evidence="1">Belongs to the 'GDXG' lipolytic enzyme family.</text>
</comment>
<reference evidence="6 7" key="1">
    <citation type="submission" date="2019-11" db="EMBL/GenBank/DDBJ databases">
        <authorList>
            <person name="Holert J."/>
        </authorList>
    </citation>
    <scope>NUCLEOTIDE SEQUENCE [LARGE SCALE GENOMIC DNA]</scope>
    <source>
        <strain evidence="5">BC3_2A</strain>
        <strain evidence="4">SB11_1A</strain>
    </source>
</reference>
<evidence type="ECO:0000313" key="5">
    <source>
        <dbReference type="EMBL" id="CAA0118472.1"/>
    </source>
</evidence>
<dbReference type="PANTHER" id="PTHR48081:SF30">
    <property type="entry name" value="ACETYL-HYDROLASE LIPR-RELATED"/>
    <property type="match status" value="1"/>
</dbReference>
<dbReference type="InterPro" id="IPR050300">
    <property type="entry name" value="GDXG_lipolytic_enzyme"/>
</dbReference>
<dbReference type="InterPro" id="IPR013094">
    <property type="entry name" value="AB_hydrolase_3"/>
</dbReference>
<evidence type="ECO:0000256" key="2">
    <source>
        <dbReference type="ARBA" id="ARBA00022801"/>
    </source>
</evidence>